<comment type="caution">
    <text evidence="4">The sequence shown here is derived from an EMBL/GenBank/DDBJ whole genome shotgun (WGS) entry which is preliminary data.</text>
</comment>
<keyword evidence="1 4" id="KW-0808">Transferase</keyword>
<proteinExistence type="predicted"/>
<dbReference type="EC" id="2.3.1.-" evidence="4"/>
<dbReference type="CDD" id="cd04301">
    <property type="entry name" value="NAT_SF"/>
    <property type="match status" value="1"/>
</dbReference>
<dbReference type="InterPro" id="IPR050832">
    <property type="entry name" value="Bact_Acetyltransf"/>
</dbReference>
<evidence type="ECO:0000256" key="2">
    <source>
        <dbReference type="ARBA" id="ARBA00023315"/>
    </source>
</evidence>
<dbReference type="Gene3D" id="3.40.630.30">
    <property type="match status" value="1"/>
</dbReference>
<keyword evidence="2 4" id="KW-0012">Acyltransferase</keyword>
<keyword evidence="5" id="KW-1185">Reference proteome</keyword>
<evidence type="ECO:0000313" key="4">
    <source>
        <dbReference type="EMBL" id="MFD1735183.1"/>
    </source>
</evidence>
<dbReference type="GO" id="GO:0016746">
    <property type="term" value="F:acyltransferase activity"/>
    <property type="evidence" value="ECO:0007669"/>
    <property type="project" value="UniProtKB-KW"/>
</dbReference>
<organism evidence="4 5">
    <name type="scientific">Bacillus salitolerans</name>
    <dbReference type="NCBI Taxonomy" id="1437434"/>
    <lineage>
        <taxon>Bacteria</taxon>
        <taxon>Bacillati</taxon>
        <taxon>Bacillota</taxon>
        <taxon>Bacilli</taxon>
        <taxon>Bacillales</taxon>
        <taxon>Bacillaceae</taxon>
        <taxon>Bacillus</taxon>
    </lineage>
</organism>
<feature type="domain" description="N-acetyltransferase" evidence="3">
    <location>
        <begin position="1"/>
        <end position="146"/>
    </location>
</feature>
<dbReference type="Pfam" id="PF00583">
    <property type="entry name" value="Acetyltransf_1"/>
    <property type="match status" value="1"/>
</dbReference>
<dbReference type="EMBL" id="JBHUEM010000001">
    <property type="protein sequence ID" value="MFD1735183.1"/>
    <property type="molecule type" value="Genomic_DNA"/>
</dbReference>
<dbReference type="PANTHER" id="PTHR43877:SF1">
    <property type="entry name" value="ACETYLTRANSFERASE"/>
    <property type="match status" value="1"/>
</dbReference>
<dbReference type="SUPFAM" id="SSF55729">
    <property type="entry name" value="Acyl-CoA N-acyltransferases (Nat)"/>
    <property type="match status" value="1"/>
</dbReference>
<evidence type="ECO:0000313" key="5">
    <source>
        <dbReference type="Proteomes" id="UP001597214"/>
    </source>
</evidence>
<evidence type="ECO:0000259" key="3">
    <source>
        <dbReference type="PROSITE" id="PS51186"/>
    </source>
</evidence>
<name>A0ABW4LJG1_9BACI</name>
<sequence>MIYRELVKEDLPLYLELLKELDADHTLTIEQAESMLLTIQTYPFYKVYFALKNDVVVGTFSLIICDNFGHGGQKFAILENVVVHPTHVRTGIGREMMQEAVHLSAEKGSYKLMLSSNEIREEAHAFYDSLGFKRHGVSFVTEVGAS</sequence>
<dbReference type="InterPro" id="IPR016181">
    <property type="entry name" value="Acyl_CoA_acyltransferase"/>
</dbReference>
<dbReference type="Proteomes" id="UP001597214">
    <property type="component" value="Unassembled WGS sequence"/>
</dbReference>
<dbReference type="PANTHER" id="PTHR43877">
    <property type="entry name" value="AMINOALKYLPHOSPHONATE N-ACETYLTRANSFERASE-RELATED-RELATED"/>
    <property type="match status" value="1"/>
</dbReference>
<dbReference type="PROSITE" id="PS51186">
    <property type="entry name" value="GNAT"/>
    <property type="match status" value="1"/>
</dbReference>
<dbReference type="InterPro" id="IPR000182">
    <property type="entry name" value="GNAT_dom"/>
</dbReference>
<reference evidence="5" key="1">
    <citation type="journal article" date="2019" name="Int. J. Syst. Evol. Microbiol.">
        <title>The Global Catalogue of Microorganisms (GCM) 10K type strain sequencing project: providing services to taxonomists for standard genome sequencing and annotation.</title>
        <authorList>
            <consortium name="The Broad Institute Genomics Platform"/>
            <consortium name="The Broad Institute Genome Sequencing Center for Infectious Disease"/>
            <person name="Wu L."/>
            <person name="Ma J."/>
        </authorList>
    </citation>
    <scope>NUCLEOTIDE SEQUENCE [LARGE SCALE GENOMIC DNA]</scope>
    <source>
        <strain evidence="5">CCUG 49339</strain>
    </source>
</reference>
<protein>
    <submittedName>
        <fullName evidence="4">GNAT family N-acetyltransferase</fullName>
        <ecNumber evidence="4">2.3.1.-</ecNumber>
    </submittedName>
</protein>
<dbReference type="RefSeq" id="WP_377926275.1">
    <property type="nucleotide sequence ID" value="NZ_JBHUEM010000001.1"/>
</dbReference>
<evidence type="ECO:0000256" key="1">
    <source>
        <dbReference type="ARBA" id="ARBA00022679"/>
    </source>
</evidence>
<accession>A0ABW4LJG1</accession>
<gene>
    <name evidence="4" type="ORF">ACFSCX_01270</name>
</gene>